<gene>
    <name evidence="2" type="ORF">DARMORV10_C05P11200.1</name>
</gene>
<dbReference type="EMBL" id="HG994369">
    <property type="protein sequence ID" value="CAF1925284.1"/>
    <property type="molecule type" value="Genomic_DNA"/>
</dbReference>
<evidence type="ECO:0000256" key="1">
    <source>
        <dbReference type="SAM" id="MobiDB-lite"/>
    </source>
</evidence>
<name>A0A816KWG0_BRANA</name>
<protein>
    <submittedName>
        <fullName evidence="2">(rape) hypothetical protein</fullName>
    </submittedName>
</protein>
<dbReference type="Proteomes" id="UP001295469">
    <property type="component" value="Chromosome C05"/>
</dbReference>
<reference evidence="2" key="1">
    <citation type="submission" date="2021-01" db="EMBL/GenBank/DDBJ databases">
        <authorList>
            <consortium name="Genoscope - CEA"/>
            <person name="William W."/>
        </authorList>
    </citation>
    <scope>NUCLEOTIDE SEQUENCE</scope>
</reference>
<proteinExistence type="predicted"/>
<accession>A0A816KWG0</accession>
<evidence type="ECO:0000313" key="2">
    <source>
        <dbReference type="EMBL" id="CAF1925284.1"/>
    </source>
</evidence>
<feature type="region of interest" description="Disordered" evidence="1">
    <location>
        <begin position="45"/>
        <end position="70"/>
    </location>
</feature>
<sequence length="70" mass="7798">MLKISCKLFVYIAYSAFTVGSALRFSALTLEHTARDILHCTRLNQREGHVTRTRSPPLPPHGASNACHPH</sequence>
<feature type="non-terminal residue" evidence="2">
    <location>
        <position position="70"/>
    </location>
</feature>
<organism evidence="2">
    <name type="scientific">Brassica napus</name>
    <name type="common">Rape</name>
    <dbReference type="NCBI Taxonomy" id="3708"/>
    <lineage>
        <taxon>Eukaryota</taxon>
        <taxon>Viridiplantae</taxon>
        <taxon>Streptophyta</taxon>
        <taxon>Embryophyta</taxon>
        <taxon>Tracheophyta</taxon>
        <taxon>Spermatophyta</taxon>
        <taxon>Magnoliopsida</taxon>
        <taxon>eudicotyledons</taxon>
        <taxon>Gunneridae</taxon>
        <taxon>Pentapetalae</taxon>
        <taxon>rosids</taxon>
        <taxon>malvids</taxon>
        <taxon>Brassicales</taxon>
        <taxon>Brassicaceae</taxon>
        <taxon>Brassiceae</taxon>
        <taxon>Brassica</taxon>
    </lineage>
</organism>
<dbReference type="AlphaFoldDB" id="A0A816KWG0"/>